<reference evidence="9" key="1">
    <citation type="submission" date="2019-11" db="EMBL/GenBank/DDBJ databases">
        <title>Complete Mitochondrial Genome of Chloroidium sp. UTEX 3077.</title>
        <authorList>
            <person name="Zhang H."/>
        </authorList>
    </citation>
    <scope>NUCLEOTIDE SEQUENCE</scope>
</reference>
<sequence length="531" mass="58747">MLYNFRDEFQSAFGTQFQSFLFENDFKAVIPESFLVLASLILLVYGVVYSGSKKSGYPIIMHGLGWLVQLSLLFTFLLLVNNPLCNGSLFYNSLVIDSFTLFFKGLVCVGALVSVLISLSYVEQENINAFELLILVLLSTASMLFLVSAVDFICMYLAIELQSLCFYVMAGLKRNSEFSTEAGLKYFLLGAFSSGILLFGCSLLYGFTGTTNFLELGKIFTCGSEELLAGISSVRACELGMVFVFVGFLFKLSAVPFHMWAPDVYEGAPTSVTAFFSIVPKVSVLAVFIRLSYEGFYDLMIPWQQLILFSSIASMILGSLAALSQNKVKRLLAFSSIGHVGYILIGFCCGTVEGIQALVLYLFVYIIMTMNLFALILSPLRRERLSCNDSSSSGTGSTRIERIKYTTDLAMLAKTNPILASTLTVTMFSIAGIPPLAGFYSKAFLMFAAMSSAQYLLAIVGVLTSVVTCFYYIRIVKIMYFETPSKWLTFMQVPKENSLLLGCTLAFLLFFCIYPTPLFIVTHKVALSLCF</sequence>
<evidence type="ECO:0000256" key="4">
    <source>
        <dbReference type="ARBA" id="ARBA00022989"/>
    </source>
</evidence>
<feature type="transmembrane region" description="Helical" evidence="7">
    <location>
        <begin position="227"/>
        <end position="250"/>
    </location>
</feature>
<evidence type="ECO:0000259" key="8">
    <source>
        <dbReference type="Pfam" id="PF00361"/>
    </source>
</evidence>
<feature type="transmembrane region" description="Helical" evidence="7">
    <location>
        <begin position="28"/>
        <end position="48"/>
    </location>
</feature>
<keyword evidence="4 7" id="KW-1133">Transmembrane helix</keyword>
<geneLocation type="mitochondrion" evidence="9"/>
<dbReference type="InterPro" id="IPR001750">
    <property type="entry name" value="ND/Mrp_TM"/>
</dbReference>
<dbReference type="NCBIfam" id="TIGR01770">
    <property type="entry name" value="NDH_I_N"/>
    <property type="match status" value="1"/>
</dbReference>
<feature type="transmembrane region" description="Helical" evidence="7">
    <location>
        <begin position="452"/>
        <end position="473"/>
    </location>
</feature>
<dbReference type="GO" id="GO:0042773">
    <property type="term" value="P:ATP synthesis coupled electron transport"/>
    <property type="evidence" value="ECO:0007669"/>
    <property type="project" value="InterPro"/>
</dbReference>
<organism evidence="9">
    <name type="scientific">Chloroidium sp. UTEX 3077</name>
    <dbReference type="NCBI Taxonomy" id="2686440"/>
    <lineage>
        <taxon>Eukaryota</taxon>
        <taxon>Viridiplantae</taxon>
        <taxon>Chlorophyta</taxon>
        <taxon>core chlorophytes</taxon>
        <taxon>Trebouxiophyceae</taxon>
        <taxon>Watanabeales</taxon>
        <taxon>Watanabeaceae</taxon>
        <taxon>Chloroidium</taxon>
    </lineage>
</organism>
<comment type="subcellular location">
    <subcellularLocation>
        <location evidence="1">Membrane</location>
        <topology evidence="1">Multi-pass membrane protein</topology>
    </subcellularLocation>
</comment>
<name>A0A6B9F3E6_9CHLO</name>
<proteinExistence type="inferred from homology"/>
<keyword evidence="2 7" id="KW-0812">Transmembrane</keyword>
<dbReference type="PRINTS" id="PR01434">
    <property type="entry name" value="NADHDHGNASE5"/>
</dbReference>
<feature type="transmembrane region" description="Helical" evidence="7">
    <location>
        <begin position="101"/>
        <end position="122"/>
    </location>
</feature>
<dbReference type="EMBL" id="MN646686">
    <property type="protein sequence ID" value="QGX86663.1"/>
    <property type="molecule type" value="Genomic_DNA"/>
</dbReference>
<dbReference type="Pfam" id="PF00361">
    <property type="entry name" value="Proton_antipo_M"/>
    <property type="match status" value="1"/>
</dbReference>
<evidence type="ECO:0000256" key="2">
    <source>
        <dbReference type="ARBA" id="ARBA00022692"/>
    </source>
</evidence>
<feature type="transmembrane region" description="Helical" evidence="7">
    <location>
        <begin position="60"/>
        <end position="81"/>
    </location>
</feature>
<feature type="transmembrane region" description="Helical" evidence="7">
    <location>
        <begin position="331"/>
        <end position="352"/>
    </location>
</feature>
<keyword evidence="3" id="KW-1278">Translocase</keyword>
<keyword evidence="5" id="KW-0520">NAD</keyword>
<keyword evidence="6 7" id="KW-0472">Membrane</keyword>
<feature type="transmembrane region" description="Helical" evidence="7">
    <location>
        <begin position="129"/>
        <end position="147"/>
    </location>
</feature>
<feature type="transmembrane region" description="Helical" evidence="7">
    <location>
        <begin position="184"/>
        <end position="207"/>
    </location>
</feature>
<evidence type="ECO:0000256" key="7">
    <source>
        <dbReference type="SAM" id="Phobius"/>
    </source>
</evidence>
<dbReference type="PANTHER" id="PTHR22773">
    <property type="entry name" value="NADH DEHYDROGENASE"/>
    <property type="match status" value="1"/>
</dbReference>
<evidence type="ECO:0000313" key="9">
    <source>
        <dbReference type="EMBL" id="QGX86663.1"/>
    </source>
</evidence>
<evidence type="ECO:0000256" key="5">
    <source>
        <dbReference type="ARBA" id="ARBA00023027"/>
    </source>
</evidence>
<accession>A0A6B9F3E6</accession>
<evidence type="ECO:0000256" key="6">
    <source>
        <dbReference type="ARBA" id="ARBA00023136"/>
    </source>
</evidence>
<feature type="domain" description="NADH:quinone oxidoreductase/Mrp antiporter transmembrane" evidence="8">
    <location>
        <begin position="149"/>
        <end position="468"/>
    </location>
</feature>
<feature type="transmembrane region" description="Helical" evidence="7">
    <location>
        <begin position="303"/>
        <end position="324"/>
    </location>
</feature>
<evidence type="ECO:0000256" key="3">
    <source>
        <dbReference type="ARBA" id="ARBA00022967"/>
    </source>
</evidence>
<dbReference type="GO" id="GO:0016020">
    <property type="term" value="C:membrane"/>
    <property type="evidence" value="ECO:0007669"/>
    <property type="project" value="UniProtKB-SubCell"/>
</dbReference>
<feature type="transmembrane region" description="Helical" evidence="7">
    <location>
        <begin position="358"/>
        <end position="377"/>
    </location>
</feature>
<feature type="transmembrane region" description="Helical" evidence="7">
    <location>
        <begin position="499"/>
        <end position="521"/>
    </location>
</feature>
<protein>
    <submittedName>
        <fullName evidence="9">NADH dehydrogenase subunit 2</fullName>
    </submittedName>
</protein>
<dbReference type="AlphaFoldDB" id="A0A6B9F3E6"/>
<dbReference type="GO" id="GO:0008137">
    <property type="term" value="F:NADH dehydrogenase (ubiquinone) activity"/>
    <property type="evidence" value="ECO:0007669"/>
    <property type="project" value="InterPro"/>
</dbReference>
<dbReference type="InterPro" id="IPR010096">
    <property type="entry name" value="NADH-Q_OxRdtase_suN/2"/>
</dbReference>
<dbReference type="HAMAP" id="MF_00445">
    <property type="entry name" value="NDH1_NuoN_1"/>
    <property type="match status" value="1"/>
</dbReference>
<feature type="transmembrane region" description="Helical" evidence="7">
    <location>
        <begin position="418"/>
        <end position="440"/>
    </location>
</feature>
<keyword evidence="9" id="KW-0496">Mitochondrion</keyword>
<gene>
    <name evidence="9" type="primary">nad2</name>
</gene>
<evidence type="ECO:0000256" key="1">
    <source>
        <dbReference type="ARBA" id="ARBA00004141"/>
    </source>
</evidence>